<evidence type="ECO:0000256" key="2">
    <source>
        <dbReference type="ARBA" id="ARBA00004287"/>
    </source>
</evidence>
<evidence type="ECO:0000256" key="11">
    <source>
        <dbReference type="SAM" id="MobiDB-lite"/>
    </source>
</evidence>
<dbReference type="InterPro" id="IPR003959">
    <property type="entry name" value="ATPase_AAA_core"/>
</dbReference>
<organism evidence="13 14">
    <name type="scientific">Aspergillus versicolor CBS 583.65</name>
    <dbReference type="NCBI Taxonomy" id="1036611"/>
    <lineage>
        <taxon>Eukaryota</taxon>
        <taxon>Fungi</taxon>
        <taxon>Dikarya</taxon>
        <taxon>Ascomycota</taxon>
        <taxon>Pezizomycotina</taxon>
        <taxon>Eurotiomycetes</taxon>
        <taxon>Eurotiomycetidae</taxon>
        <taxon>Eurotiales</taxon>
        <taxon>Aspergillaceae</taxon>
        <taxon>Aspergillus</taxon>
        <taxon>Aspergillus subgen. Nidulantes</taxon>
    </lineage>
</organism>
<feature type="compositionally biased region" description="Gly residues" evidence="11">
    <location>
        <begin position="1459"/>
        <end position="1475"/>
    </location>
</feature>
<dbReference type="GO" id="GO:0016020">
    <property type="term" value="C:membrane"/>
    <property type="evidence" value="ECO:0007669"/>
    <property type="project" value="UniProtKB-SubCell"/>
</dbReference>
<evidence type="ECO:0000259" key="12">
    <source>
        <dbReference type="PROSITE" id="PS50195"/>
    </source>
</evidence>
<feature type="region of interest" description="Disordered" evidence="11">
    <location>
        <begin position="1318"/>
        <end position="1496"/>
    </location>
</feature>
<feature type="compositionally biased region" description="Basic and acidic residues" evidence="11">
    <location>
        <begin position="479"/>
        <end position="492"/>
    </location>
</feature>
<dbReference type="InterPro" id="IPR001683">
    <property type="entry name" value="PX_dom"/>
</dbReference>
<dbReference type="OrthoDB" id="10064318at2759"/>
<feature type="compositionally biased region" description="Polar residues" evidence="11">
    <location>
        <begin position="71"/>
        <end position="89"/>
    </location>
</feature>
<keyword evidence="14" id="KW-1185">Reference proteome</keyword>
<dbReference type="Pfam" id="PF00004">
    <property type="entry name" value="AAA"/>
    <property type="match status" value="1"/>
</dbReference>
<feature type="compositionally biased region" description="Polar residues" evidence="11">
    <location>
        <begin position="101"/>
        <end position="135"/>
    </location>
</feature>
<dbReference type="RefSeq" id="XP_040665151.1">
    <property type="nucleotide sequence ID" value="XM_040814387.1"/>
</dbReference>
<feature type="region of interest" description="Disordered" evidence="11">
    <location>
        <begin position="475"/>
        <end position="527"/>
    </location>
</feature>
<dbReference type="VEuPathDB" id="FungiDB:ASPVEDRAFT_50852"/>
<feature type="compositionally biased region" description="Polar residues" evidence="11">
    <location>
        <begin position="1427"/>
        <end position="1446"/>
    </location>
</feature>
<feature type="compositionally biased region" description="Polar residues" evidence="11">
    <location>
        <begin position="1402"/>
        <end position="1417"/>
    </location>
</feature>
<dbReference type="InterPro" id="IPR027267">
    <property type="entry name" value="AH/BAR_dom_sf"/>
</dbReference>
<gene>
    <name evidence="13" type="ORF">ASPVEDRAFT_50852</name>
</gene>
<dbReference type="GO" id="GO:0005768">
    <property type="term" value="C:endosome"/>
    <property type="evidence" value="ECO:0007669"/>
    <property type="project" value="TreeGrafter"/>
</dbReference>
<keyword evidence="7" id="KW-0963">Cytoplasm</keyword>
<feature type="region of interest" description="Disordered" evidence="11">
    <location>
        <begin position="217"/>
        <end position="245"/>
    </location>
</feature>
<dbReference type="GO" id="GO:0005524">
    <property type="term" value="F:ATP binding"/>
    <property type="evidence" value="ECO:0007669"/>
    <property type="project" value="InterPro"/>
</dbReference>
<dbReference type="Pfam" id="PF00787">
    <property type="entry name" value="PX"/>
    <property type="match status" value="1"/>
</dbReference>
<dbReference type="InterPro" id="IPR027417">
    <property type="entry name" value="P-loop_NTPase"/>
</dbReference>
<protein>
    <recommendedName>
        <fullName evidence="5">Sorting nexin MVP1</fullName>
    </recommendedName>
    <alternativeName>
        <fullName evidence="10">Sorting nexin mvp1</fullName>
    </alternativeName>
</protein>
<sequence>MAMGQTEERAIHPFFRKDFGVPTLPPPVDNGLLPTDLHACNGSPVSQAPSVAAALDHDPNAERRKRRRTDTNSADISADDITTTPNNFDESAGGEIAAPPVQTQGSCISTQVPAPSEQGRQQQPLAINATPTPGESDQKKQKVIKLNSNGKLLISPVADRFTDKSKMKGNKRGKTGLKHTESPKSKLVVIKYINKEGLSESLGQQISEIINGQRKHIASSRAPPPPPANFVSKLAPKQPAKPTHPFFMKKPPHKTDISSQQIQCQNPITTPSEDGSAIMTERPPSRPISMPLLSFKHAFSKVPEPMHPLWPPLGLTHVRDLSDLSDQLCSQDDVNSYETDRRKSKAPAVQVNDEDSVLSSIMRSTRVANSVLRLPSKQIISGRALQAEMAKRLTAQRGASDSDMVSSHGPFHPAISKLYASLPTATAAFDRGEYEAQAWTQKYAPASAQQVLCATKEALMLRDWLKHLIVSSVETGSSSKEKDKAKRKEENRRKRRKKSDKLEGFIVSSDDEASEMGEISGSDDELAGDVTVSSKRTVIRTGDLTLNLKSNEQGRMTNAILLSGPPGCGKTASVYAVAKEMDFEVFEINAGQRRSAKDILDRIGDMTRNHLVHNTHDNGSPMGSRASTADPETGGLETGKQNKLMGFLRPNSATTTGNKPKAIAPTKGVDMKQGRTQKQSLILLEEADILFEEDKQFWSGVLTLIKQSKRPIIITCNDENLVPLDDMSFHAILRYRAPSQKLAVNYLLLVAANEGHLLKRTVVEKLYLSTGYDLRRSITELNYWCQMAVGSEKSGIDWIIDRWPQGRDLDSNGDKLRVLSENTYDDCMGWFSRDVMTSTGLTTEAELRQEALHWWQLSLQEADSMEDIQRQPSPEISPSASKLEILECLRFQSDYMESRSVLDLFAATSSLDAGKDAVDTSVSPMSEKQKLNYAEGYRLLQADHIPDYTTLTAEVGSTWEALLGRVFRQSREAELQETLENKALAAVSKPKASQHPQQEILEALAPAMKPDCGDRPANGGTELSFEHGQRSIAEDLSPYIRAIVAFDLRLEQYRRELTRLFSGDERGTKRMRTTRASRAALEGGNKAETRKERWFSPAVNVHRVMATGKTEWQDLLVQNGYFTVPVAKEQASREDTLLRIFPPSFATHRLSSMSLFGTSPDDSSAADSAQRSRTSLFADEPSFGAGSANFGGSSLFADDDGVASPWNSNTGKRTSKQQLVKTLLPDSDAPESYIDAYDLVLSAGERAGTGAGLTSVRELLSGSGISATDQAKILNLVLAGDTGRSNGLGRGEFNVLLALIGLAQEGEDLTFDAVDDRRKKLPTPTSSYLDALRTKQEPAMSAPSNERPTTPPAPSAPFPEPTSAQSRRARRESIGGLEADPWGSPQLHRGHAHAQTEHEHSTLNGYGSVRSATNAWSKASDGGNPAEHSNPNRTNGRPEVHSSNSAEFGWGDHFAHSPDGGGLGGPSRPGLGDFGRSGSDHGESNPGRRSLNIGQVTSPHLKEMVTVTLLQEKEGMFMFQHRNYEVKSARRGSTVVRRYSDFVWLLDCLHKRYPFRQLPLLPPKRIAVNGTHLAADSTSFLEKRRRGLVRFTNSLVQHPVLSQEQLVIMFLTVPTELSVWRKQATISVQDEFAGRVLPPDLEDSLPSTLIDTFDTVRSGVKRSAEVYINLCTLLERLAKRNEGLAADHLRFSLALQSLTEMTRDTYAVDTNDVPLLNEGIKATARHLSASQSLLEDEARAWEDGMLEDLKRQRDNLVSVREMFDRRDRYARNNIPQLERRIETNERKLQDLRAKPQGTVKPGEIEKVEESIFKDKESIVQQHARGVFIKECIRDELVYFQQTQYHISRLHQDWSQERVKYSELQADNWRSLGDQVEGMPLGD</sequence>
<dbReference type="Proteomes" id="UP000184073">
    <property type="component" value="Unassembled WGS sequence"/>
</dbReference>
<feature type="region of interest" description="Disordered" evidence="11">
    <location>
        <begin position="613"/>
        <end position="670"/>
    </location>
</feature>
<dbReference type="STRING" id="1036611.A0A1L9PD01"/>
<evidence type="ECO:0000256" key="3">
    <source>
        <dbReference type="ARBA" id="ARBA00004496"/>
    </source>
</evidence>
<dbReference type="GeneID" id="63729898"/>
<dbReference type="InterPro" id="IPR003593">
    <property type="entry name" value="AAA+_ATPase"/>
</dbReference>
<name>A0A1L9PD01_ASPVE</name>
<proteinExistence type="inferred from homology"/>
<dbReference type="GO" id="GO:0032266">
    <property type="term" value="F:phosphatidylinositol-3-phosphate binding"/>
    <property type="evidence" value="ECO:0007669"/>
    <property type="project" value="TreeGrafter"/>
</dbReference>
<dbReference type="SMART" id="SM00382">
    <property type="entry name" value="AAA"/>
    <property type="match status" value="1"/>
</dbReference>
<dbReference type="InterPro" id="IPR045734">
    <property type="entry name" value="Snx8_BAR_dom"/>
</dbReference>
<evidence type="ECO:0000256" key="9">
    <source>
        <dbReference type="ARBA" id="ARBA00023136"/>
    </source>
</evidence>
<evidence type="ECO:0000256" key="6">
    <source>
        <dbReference type="ARBA" id="ARBA00022448"/>
    </source>
</evidence>
<feature type="compositionally biased region" description="Acidic residues" evidence="11">
    <location>
        <begin position="509"/>
        <end position="527"/>
    </location>
</feature>
<comment type="similarity">
    <text evidence="4">Belongs to the sorting nexin family.</text>
</comment>
<dbReference type="SUPFAM" id="SSF64268">
    <property type="entry name" value="PX domain"/>
    <property type="match status" value="1"/>
</dbReference>
<comment type="subcellular location">
    <subcellularLocation>
        <location evidence="3">Cytoplasm</location>
    </subcellularLocation>
    <subcellularLocation>
        <location evidence="2">Membrane</location>
        <topology evidence="2">Peripheral membrane protein</topology>
        <orientation evidence="2">Cytoplasmic side</orientation>
    </subcellularLocation>
</comment>
<evidence type="ECO:0000313" key="14">
    <source>
        <dbReference type="Proteomes" id="UP000184073"/>
    </source>
</evidence>
<dbReference type="Pfam" id="PF19566">
    <property type="entry name" value="Snx8_BAR_dom"/>
    <property type="match status" value="1"/>
</dbReference>
<dbReference type="PANTHER" id="PTHR47554:SF1">
    <property type="entry name" value="SORTING NEXIN MVP1"/>
    <property type="match status" value="1"/>
</dbReference>
<dbReference type="InterPro" id="IPR036871">
    <property type="entry name" value="PX_dom_sf"/>
</dbReference>
<dbReference type="SUPFAM" id="SSF52540">
    <property type="entry name" value="P-loop containing nucleoside triphosphate hydrolases"/>
    <property type="match status" value="1"/>
</dbReference>
<dbReference type="Gene3D" id="3.40.50.300">
    <property type="entry name" value="P-loop containing nucleotide triphosphate hydrolases"/>
    <property type="match status" value="1"/>
</dbReference>
<dbReference type="PANTHER" id="PTHR47554">
    <property type="entry name" value="SORTING NEXIN MVP1"/>
    <property type="match status" value="1"/>
</dbReference>
<dbReference type="FunFam" id="1.20.1270.60:FF:000072">
    <property type="entry name" value="Sorting nexin MVP1"/>
    <property type="match status" value="1"/>
</dbReference>
<accession>A0A1L9PD01</accession>
<dbReference type="PROSITE" id="PS50195">
    <property type="entry name" value="PX"/>
    <property type="match status" value="1"/>
</dbReference>
<evidence type="ECO:0000256" key="4">
    <source>
        <dbReference type="ARBA" id="ARBA00010883"/>
    </source>
</evidence>
<evidence type="ECO:0000256" key="10">
    <source>
        <dbReference type="ARBA" id="ARBA00072009"/>
    </source>
</evidence>
<evidence type="ECO:0000256" key="5">
    <source>
        <dbReference type="ARBA" id="ARBA00014268"/>
    </source>
</evidence>
<dbReference type="Gene3D" id="3.30.1520.10">
    <property type="entry name" value="Phox-like domain"/>
    <property type="match status" value="1"/>
</dbReference>
<dbReference type="CDD" id="cd06866">
    <property type="entry name" value="PX_SNX8_Mvp1p_like"/>
    <property type="match status" value="1"/>
</dbReference>
<dbReference type="Gene3D" id="1.20.1270.60">
    <property type="entry name" value="Arfaptin homology (AH) domain/BAR domain"/>
    <property type="match status" value="1"/>
</dbReference>
<evidence type="ECO:0000256" key="8">
    <source>
        <dbReference type="ARBA" id="ARBA00022927"/>
    </source>
</evidence>
<feature type="region of interest" description="Disordered" evidence="11">
    <location>
        <begin position="39"/>
        <end position="141"/>
    </location>
</feature>
<evidence type="ECO:0000256" key="7">
    <source>
        <dbReference type="ARBA" id="ARBA00022490"/>
    </source>
</evidence>
<dbReference type="GO" id="GO:0005829">
    <property type="term" value="C:cytosol"/>
    <property type="evidence" value="ECO:0007669"/>
    <property type="project" value="GOC"/>
</dbReference>
<reference evidence="14" key="1">
    <citation type="journal article" date="2017" name="Genome Biol.">
        <title>Comparative genomics reveals high biological diversity and specific adaptations in the industrially and medically important fungal genus Aspergillus.</title>
        <authorList>
            <person name="de Vries R.P."/>
            <person name="Riley R."/>
            <person name="Wiebenga A."/>
            <person name="Aguilar-Osorio G."/>
            <person name="Amillis S."/>
            <person name="Uchima C.A."/>
            <person name="Anderluh G."/>
            <person name="Asadollahi M."/>
            <person name="Askin M."/>
            <person name="Barry K."/>
            <person name="Battaglia E."/>
            <person name="Bayram O."/>
            <person name="Benocci T."/>
            <person name="Braus-Stromeyer S.A."/>
            <person name="Caldana C."/>
            <person name="Canovas D."/>
            <person name="Cerqueira G.C."/>
            <person name="Chen F."/>
            <person name="Chen W."/>
            <person name="Choi C."/>
            <person name="Clum A."/>
            <person name="Dos Santos R.A."/>
            <person name="Damasio A.R."/>
            <person name="Diallinas G."/>
            <person name="Emri T."/>
            <person name="Fekete E."/>
            <person name="Flipphi M."/>
            <person name="Freyberg S."/>
            <person name="Gallo A."/>
            <person name="Gournas C."/>
            <person name="Habgood R."/>
            <person name="Hainaut M."/>
            <person name="Harispe M.L."/>
            <person name="Henrissat B."/>
            <person name="Hilden K.S."/>
            <person name="Hope R."/>
            <person name="Hossain A."/>
            <person name="Karabika E."/>
            <person name="Karaffa L."/>
            <person name="Karanyi Z."/>
            <person name="Krasevec N."/>
            <person name="Kuo A."/>
            <person name="Kusch H."/>
            <person name="LaButti K."/>
            <person name="Lagendijk E.L."/>
            <person name="Lapidus A."/>
            <person name="Levasseur A."/>
            <person name="Lindquist E."/>
            <person name="Lipzen A."/>
            <person name="Logrieco A.F."/>
            <person name="MacCabe A."/>
            <person name="Maekelae M.R."/>
            <person name="Malavazi I."/>
            <person name="Melin P."/>
            <person name="Meyer V."/>
            <person name="Mielnichuk N."/>
            <person name="Miskei M."/>
            <person name="Molnar A.P."/>
            <person name="Mule G."/>
            <person name="Ngan C.Y."/>
            <person name="Orejas M."/>
            <person name="Orosz E."/>
            <person name="Ouedraogo J.P."/>
            <person name="Overkamp K.M."/>
            <person name="Park H.-S."/>
            <person name="Perrone G."/>
            <person name="Piumi F."/>
            <person name="Punt P.J."/>
            <person name="Ram A.F."/>
            <person name="Ramon A."/>
            <person name="Rauscher S."/>
            <person name="Record E."/>
            <person name="Riano-Pachon D.M."/>
            <person name="Robert V."/>
            <person name="Roehrig J."/>
            <person name="Ruller R."/>
            <person name="Salamov A."/>
            <person name="Salih N.S."/>
            <person name="Samson R.A."/>
            <person name="Sandor E."/>
            <person name="Sanguinetti M."/>
            <person name="Schuetze T."/>
            <person name="Sepcic K."/>
            <person name="Shelest E."/>
            <person name="Sherlock G."/>
            <person name="Sophianopoulou V."/>
            <person name="Squina F.M."/>
            <person name="Sun H."/>
            <person name="Susca A."/>
            <person name="Todd R.B."/>
            <person name="Tsang A."/>
            <person name="Unkles S.E."/>
            <person name="van de Wiele N."/>
            <person name="van Rossen-Uffink D."/>
            <person name="Oliveira J.V."/>
            <person name="Vesth T.C."/>
            <person name="Visser J."/>
            <person name="Yu J.-H."/>
            <person name="Zhou M."/>
            <person name="Andersen M.R."/>
            <person name="Archer D.B."/>
            <person name="Baker S.E."/>
            <person name="Benoit I."/>
            <person name="Brakhage A.A."/>
            <person name="Braus G.H."/>
            <person name="Fischer R."/>
            <person name="Frisvad J.C."/>
            <person name="Goldman G.H."/>
            <person name="Houbraken J."/>
            <person name="Oakley B."/>
            <person name="Pocsi I."/>
            <person name="Scazzocchio C."/>
            <person name="Seiboth B."/>
            <person name="vanKuyk P.A."/>
            <person name="Wortman J."/>
            <person name="Dyer P.S."/>
            <person name="Grigoriev I.V."/>
        </authorList>
    </citation>
    <scope>NUCLEOTIDE SEQUENCE [LARGE SCALE GENOMIC DNA]</scope>
    <source>
        <strain evidence="14">CBS 583.65</strain>
    </source>
</reference>
<dbReference type="CDD" id="cd00009">
    <property type="entry name" value="AAA"/>
    <property type="match status" value="1"/>
</dbReference>
<dbReference type="GO" id="GO:0016887">
    <property type="term" value="F:ATP hydrolysis activity"/>
    <property type="evidence" value="ECO:0007669"/>
    <property type="project" value="InterPro"/>
</dbReference>
<dbReference type="CDD" id="cd07597">
    <property type="entry name" value="BAR_SNX8"/>
    <property type="match status" value="1"/>
</dbReference>
<dbReference type="GO" id="GO:0042147">
    <property type="term" value="P:retrograde transport, endosome to Golgi"/>
    <property type="evidence" value="ECO:0007669"/>
    <property type="project" value="InterPro"/>
</dbReference>
<feature type="domain" description="PX" evidence="12">
    <location>
        <begin position="1502"/>
        <end position="1617"/>
    </location>
</feature>
<dbReference type="FunFam" id="3.30.1520.10:FF:000037">
    <property type="entry name" value="Sorting nexin mvp-1"/>
    <property type="match status" value="1"/>
</dbReference>
<comment type="function">
    <text evidence="1">Required for vacuolar protein sorting.</text>
</comment>
<dbReference type="InterPro" id="IPR035704">
    <property type="entry name" value="SNX8/Mvp1_PX"/>
</dbReference>
<dbReference type="GO" id="GO:0006623">
    <property type="term" value="P:protein targeting to vacuole"/>
    <property type="evidence" value="ECO:0007669"/>
    <property type="project" value="TreeGrafter"/>
</dbReference>
<keyword evidence="8" id="KW-0653">Protein transport</keyword>
<evidence type="ECO:0000256" key="1">
    <source>
        <dbReference type="ARBA" id="ARBA00002474"/>
    </source>
</evidence>
<dbReference type="SMART" id="SM00312">
    <property type="entry name" value="PX"/>
    <property type="match status" value="1"/>
</dbReference>
<feature type="compositionally biased region" description="Pro residues" evidence="11">
    <location>
        <begin position="1349"/>
        <end position="1360"/>
    </location>
</feature>
<dbReference type="EMBL" id="KV878126">
    <property type="protein sequence ID" value="OJI99388.1"/>
    <property type="molecule type" value="Genomic_DNA"/>
</dbReference>
<feature type="compositionally biased region" description="Low complexity" evidence="11">
    <location>
        <begin position="43"/>
        <end position="54"/>
    </location>
</feature>
<keyword evidence="6" id="KW-0813">Transport</keyword>
<keyword evidence="9" id="KW-0472">Membrane</keyword>
<dbReference type="InterPro" id="IPR028662">
    <property type="entry name" value="SNX8/Mvp1"/>
</dbReference>
<evidence type="ECO:0000313" key="13">
    <source>
        <dbReference type="EMBL" id="OJI99388.1"/>
    </source>
</evidence>